<dbReference type="PANTHER" id="PTHR12280">
    <property type="entry name" value="PANTOTHENATE KINASE"/>
    <property type="match status" value="1"/>
</dbReference>
<dbReference type="Gene3D" id="3.30.420.510">
    <property type="match status" value="1"/>
</dbReference>
<dbReference type="GO" id="GO:0005829">
    <property type="term" value="C:cytosol"/>
    <property type="evidence" value="ECO:0007669"/>
    <property type="project" value="TreeGrafter"/>
</dbReference>
<dbReference type="GO" id="GO:0015937">
    <property type="term" value="P:coenzyme A biosynthetic process"/>
    <property type="evidence" value="ECO:0007669"/>
    <property type="project" value="InterPro"/>
</dbReference>
<evidence type="ECO:0000313" key="1">
    <source>
        <dbReference type="EMBL" id="TVU12137.1"/>
    </source>
</evidence>
<dbReference type="InterPro" id="IPR004567">
    <property type="entry name" value="Type_II_PanK"/>
</dbReference>
<dbReference type="PANTHER" id="PTHR12280:SF36">
    <property type="entry name" value="PANTOTHENATE KINASE 1"/>
    <property type="match status" value="1"/>
</dbReference>
<dbReference type="EMBL" id="RWGY01000039">
    <property type="protein sequence ID" value="TVU12137.1"/>
    <property type="molecule type" value="Genomic_DNA"/>
</dbReference>
<dbReference type="GO" id="GO:0004594">
    <property type="term" value="F:pantothenate kinase activity"/>
    <property type="evidence" value="ECO:0007669"/>
    <property type="project" value="TreeGrafter"/>
</dbReference>
<keyword evidence="2" id="KW-1185">Reference proteome</keyword>
<dbReference type="Gramene" id="TVU12137">
    <property type="protein sequence ID" value="TVU12137"/>
    <property type="gene ID" value="EJB05_45765"/>
</dbReference>
<dbReference type="AlphaFoldDB" id="A0A5J9TLS3"/>
<dbReference type="GO" id="GO:0005524">
    <property type="term" value="F:ATP binding"/>
    <property type="evidence" value="ECO:0007669"/>
    <property type="project" value="InterPro"/>
</dbReference>
<feature type="non-terminal residue" evidence="1">
    <location>
        <position position="1"/>
    </location>
</feature>
<protein>
    <recommendedName>
        <fullName evidence="3">Pantothenate kinase</fullName>
    </recommendedName>
</protein>
<dbReference type="Gene3D" id="3.30.420.40">
    <property type="match status" value="2"/>
</dbReference>
<dbReference type="Pfam" id="PF03630">
    <property type="entry name" value="Fumble"/>
    <property type="match status" value="2"/>
</dbReference>
<proteinExistence type="predicted"/>
<accession>A0A5J9TLS3</accession>
<name>A0A5J9TLS3_9POAL</name>
<evidence type="ECO:0000313" key="2">
    <source>
        <dbReference type="Proteomes" id="UP000324897"/>
    </source>
</evidence>
<dbReference type="InterPro" id="IPR043129">
    <property type="entry name" value="ATPase_NBD"/>
</dbReference>
<reference evidence="1 2" key="1">
    <citation type="journal article" date="2019" name="Sci. Rep.">
        <title>A high-quality genome of Eragrostis curvula grass provides insights into Poaceae evolution and supports new strategies to enhance forage quality.</title>
        <authorList>
            <person name="Carballo J."/>
            <person name="Santos B.A.C.M."/>
            <person name="Zappacosta D."/>
            <person name="Garbus I."/>
            <person name="Selva J.P."/>
            <person name="Gallo C.A."/>
            <person name="Diaz A."/>
            <person name="Albertini E."/>
            <person name="Caccamo M."/>
            <person name="Echenique V."/>
        </authorList>
    </citation>
    <scope>NUCLEOTIDE SEQUENCE [LARGE SCALE GENOMIC DNA]</scope>
    <source>
        <strain evidence="2">cv. Victoria</strain>
        <tissue evidence="1">Leaf</tissue>
    </source>
</reference>
<gene>
    <name evidence="1" type="ORF">EJB05_45765</name>
</gene>
<sequence length="614" mass="67491">MDGGSVIDFSGAKISGDIDSRNPSIFLPRLQPAACPLVALDIGGTLTKLVYTASCGDGSDGAELRFANFERRRLDDCFEFLRSEGLIRCEGTWSSNENMGLKATGGGAYSFADNFREKLDVHLDKLDEFECIVSGANFLLQNIPDAAFTYMDGKTSTFDVSNNLFPYLIVNIGSGVGMIKVNGNRNFEFVTESNIGGAFVFGLAKLLTGCNSYGEFLQLCEKGDNSVLDLLAKDICGEFISQEQGLSASTLASSFGKVITSKKKLADYKPEDLASTLLSAFTYNIAQIAYLAASLLGLQRVVFSGSFICGHKNTMDNISYAIDVCHENLTNEESTETYSLRDCLTPINRTSAHEQNDSDIFPYLFINIGSGISMIEVSGKGKFKRITRSHLGGGTILGLAKLLTGCSSYEEFLELSEMGNSLSIDLTIEDICGEGYRKYGFPSSFVVGSFGKVNSSKLSEYKLEDICASLLYCFIYNTGQIVYLVTKILGVKRIFFRGAFVCDHEKIMDEISRFLKHRFKGGIQVTFMCHEGFLGEQGAFWSYQNMGIDALDGPKDIREVLLGAPYTGQFQSLPLAQQQKDGQNKRVERQVESLRHEDVVLKADVELLTTTTRE</sequence>
<dbReference type="Proteomes" id="UP000324897">
    <property type="component" value="Chromosome 3"/>
</dbReference>
<dbReference type="GO" id="GO:0005634">
    <property type="term" value="C:nucleus"/>
    <property type="evidence" value="ECO:0007669"/>
    <property type="project" value="TreeGrafter"/>
</dbReference>
<dbReference type="OrthoDB" id="684193at2759"/>
<dbReference type="SUPFAM" id="SSF53067">
    <property type="entry name" value="Actin-like ATPase domain"/>
    <property type="match status" value="3"/>
</dbReference>
<organism evidence="1 2">
    <name type="scientific">Eragrostis curvula</name>
    <name type="common">weeping love grass</name>
    <dbReference type="NCBI Taxonomy" id="38414"/>
    <lineage>
        <taxon>Eukaryota</taxon>
        <taxon>Viridiplantae</taxon>
        <taxon>Streptophyta</taxon>
        <taxon>Embryophyta</taxon>
        <taxon>Tracheophyta</taxon>
        <taxon>Spermatophyta</taxon>
        <taxon>Magnoliopsida</taxon>
        <taxon>Liliopsida</taxon>
        <taxon>Poales</taxon>
        <taxon>Poaceae</taxon>
        <taxon>PACMAD clade</taxon>
        <taxon>Chloridoideae</taxon>
        <taxon>Eragrostideae</taxon>
        <taxon>Eragrostidinae</taxon>
        <taxon>Eragrostis</taxon>
    </lineage>
</organism>
<evidence type="ECO:0008006" key="3">
    <source>
        <dbReference type="Google" id="ProtNLM"/>
    </source>
</evidence>
<comment type="caution">
    <text evidence="1">The sequence shown here is derived from an EMBL/GenBank/DDBJ whole genome shotgun (WGS) entry which is preliminary data.</text>
</comment>